<dbReference type="InterPro" id="IPR055348">
    <property type="entry name" value="DctQ"/>
</dbReference>
<evidence type="ECO:0000313" key="12">
    <source>
        <dbReference type="Proteomes" id="UP001500795"/>
    </source>
</evidence>
<evidence type="ECO:0000256" key="8">
    <source>
        <dbReference type="ARBA" id="ARBA00038436"/>
    </source>
</evidence>
<comment type="similarity">
    <text evidence="8 9">Belongs to the TRAP transporter small permease family.</text>
</comment>
<keyword evidence="5 9" id="KW-0812">Transmembrane</keyword>
<gene>
    <name evidence="11" type="ORF">GCM10022394_01330</name>
</gene>
<comment type="caution">
    <text evidence="11">The sequence shown here is derived from an EMBL/GenBank/DDBJ whole genome shotgun (WGS) entry which is preliminary data.</text>
</comment>
<keyword evidence="3" id="KW-1003">Cell membrane</keyword>
<evidence type="ECO:0000256" key="9">
    <source>
        <dbReference type="RuleBase" id="RU369079"/>
    </source>
</evidence>
<keyword evidence="2 9" id="KW-0813">Transport</keyword>
<dbReference type="EMBL" id="BAABCX010000001">
    <property type="protein sequence ID" value="GAA3525976.1"/>
    <property type="molecule type" value="Genomic_DNA"/>
</dbReference>
<evidence type="ECO:0000256" key="6">
    <source>
        <dbReference type="ARBA" id="ARBA00022989"/>
    </source>
</evidence>
<comment type="function">
    <text evidence="9">Part of the tripartite ATP-independent periplasmic (TRAP) transport system.</text>
</comment>
<keyword evidence="12" id="KW-1185">Reference proteome</keyword>
<sequence>MDKVIDIPNTVAFDRYYHCLLTGCGLLAAIMFAGMAVLVCSDIVLRNLTDISLAWTTEASEYLLMSATMLAAPWLLYCGDHIRIDISLRMMPPRWRMFFERGSDLLGSIICAVLTWYSVMVTLDSAEQGGLIFKVLVFPEWWLNLPMIFGFTLLTLEFMRRLLKQPDVEPEDQ</sequence>
<protein>
    <recommendedName>
        <fullName evidence="9">TRAP transporter small permease protein</fullName>
    </recommendedName>
</protein>
<feature type="transmembrane region" description="Helical" evidence="9">
    <location>
        <begin position="98"/>
        <end position="119"/>
    </location>
</feature>
<dbReference type="Pfam" id="PF04290">
    <property type="entry name" value="DctQ"/>
    <property type="match status" value="1"/>
</dbReference>
<feature type="domain" description="Tripartite ATP-independent periplasmic transporters DctQ component" evidence="10">
    <location>
        <begin position="35"/>
        <end position="164"/>
    </location>
</feature>
<dbReference type="InterPro" id="IPR007387">
    <property type="entry name" value="TRAP_DctQ"/>
</dbReference>
<comment type="subcellular location">
    <subcellularLocation>
        <location evidence="1 9">Cell inner membrane</location>
        <topology evidence="1 9">Multi-pass membrane protein</topology>
    </subcellularLocation>
</comment>
<evidence type="ECO:0000256" key="3">
    <source>
        <dbReference type="ARBA" id="ARBA00022475"/>
    </source>
</evidence>
<dbReference type="RefSeq" id="WP_344953588.1">
    <property type="nucleotide sequence ID" value="NZ_BAABCX010000001.1"/>
</dbReference>
<feature type="transmembrane region" description="Helical" evidence="9">
    <location>
        <begin position="131"/>
        <end position="156"/>
    </location>
</feature>
<keyword evidence="7 9" id="KW-0472">Membrane</keyword>
<evidence type="ECO:0000256" key="7">
    <source>
        <dbReference type="ARBA" id="ARBA00023136"/>
    </source>
</evidence>
<evidence type="ECO:0000256" key="2">
    <source>
        <dbReference type="ARBA" id="ARBA00022448"/>
    </source>
</evidence>
<accession>A0ABP6V3B8</accession>
<dbReference type="PANTHER" id="PTHR35011:SF10">
    <property type="entry name" value="TRAP TRANSPORTER SMALL PERMEASE PROTEIN"/>
    <property type="match status" value="1"/>
</dbReference>
<evidence type="ECO:0000256" key="1">
    <source>
        <dbReference type="ARBA" id="ARBA00004429"/>
    </source>
</evidence>
<name>A0ABP6V3B8_9GAMM</name>
<proteinExistence type="inferred from homology"/>
<dbReference type="PANTHER" id="PTHR35011">
    <property type="entry name" value="2,3-DIKETO-L-GULONATE TRAP TRANSPORTER SMALL PERMEASE PROTEIN YIAM"/>
    <property type="match status" value="1"/>
</dbReference>
<evidence type="ECO:0000256" key="5">
    <source>
        <dbReference type="ARBA" id="ARBA00022692"/>
    </source>
</evidence>
<organism evidence="11 12">
    <name type="scientific">Zobellella aerophila</name>
    <dbReference type="NCBI Taxonomy" id="870480"/>
    <lineage>
        <taxon>Bacteria</taxon>
        <taxon>Pseudomonadati</taxon>
        <taxon>Pseudomonadota</taxon>
        <taxon>Gammaproteobacteria</taxon>
        <taxon>Aeromonadales</taxon>
        <taxon>Aeromonadaceae</taxon>
        <taxon>Zobellella</taxon>
    </lineage>
</organism>
<feature type="transmembrane region" description="Helical" evidence="9">
    <location>
        <begin position="59"/>
        <end position="77"/>
    </location>
</feature>
<evidence type="ECO:0000313" key="11">
    <source>
        <dbReference type="EMBL" id="GAA3525976.1"/>
    </source>
</evidence>
<keyword evidence="4 9" id="KW-0997">Cell inner membrane</keyword>
<reference evidence="12" key="1">
    <citation type="journal article" date="2019" name="Int. J. Syst. Evol. Microbiol.">
        <title>The Global Catalogue of Microorganisms (GCM) 10K type strain sequencing project: providing services to taxonomists for standard genome sequencing and annotation.</title>
        <authorList>
            <consortium name="The Broad Institute Genomics Platform"/>
            <consortium name="The Broad Institute Genome Sequencing Center for Infectious Disease"/>
            <person name="Wu L."/>
            <person name="Ma J."/>
        </authorList>
    </citation>
    <scope>NUCLEOTIDE SEQUENCE [LARGE SCALE GENOMIC DNA]</scope>
    <source>
        <strain evidence="12">JCM 17110</strain>
    </source>
</reference>
<evidence type="ECO:0000256" key="4">
    <source>
        <dbReference type="ARBA" id="ARBA00022519"/>
    </source>
</evidence>
<comment type="subunit">
    <text evidence="9">The complex comprises the extracytoplasmic solute receptor protein and the two transmembrane proteins.</text>
</comment>
<evidence type="ECO:0000259" key="10">
    <source>
        <dbReference type="Pfam" id="PF04290"/>
    </source>
</evidence>
<dbReference type="Proteomes" id="UP001500795">
    <property type="component" value="Unassembled WGS sequence"/>
</dbReference>
<keyword evidence="6 9" id="KW-1133">Transmembrane helix</keyword>
<feature type="transmembrane region" description="Helical" evidence="9">
    <location>
        <begin position="20"/>
        <end position="39"/>
    </location>
</feature>